<evidence type="ECO:0000313" key="2">
    <source>
        <dbReference type="EMBL" id="QBC42149.1"/>
    </source>
</evidence>
<organism evidence="2 3">
    <name type="scientific">Iodobacter fluviatilis</name>
    <dbReference type="NCBI Taxonomy" id="537"/>
    <lineage>
        <taxon>Bacteria</taxon>
        <taxon>Pseudomonadati</taxon>
        <taxon>Pseudomonadota</taxon>
        <taxon>Betaproteobacteria</taxon>
        <taxon>Neisseriales</taxon>
        <taxon>Chitinibacteraceae</taxon>
        <taxon>Iodobacter</taxon>
    </lineage>
</organism>
<dbReference type="KEGG" id="ifl:C1H71_00300"/>
<reference evidence="2 3" key="1">
    <citation type="submission" date="2018-01" db="EMBL/GenBank/DDBJ databases">
        <title>Genome sequence of Iodobacter sp. strain PCH194 isolated from Indian Trans-Himalaya.</title>
        <authorList>
            <person name="Kumar V."/>
            <person name="Thakur V."/>
            <person name="Kumar S."/>
            <person name="Singh D."/>
        </authorList>
    </citation>
    <scope>NUCLEOTIDE SEQUENCE [LARGE SCALE GENOMIC DNA]</scope>
    <source>
        <strain evidence="2 3">PCH194</strain>
    </source>
</reference>
<dbReference type="EMBL" id="CP025781">
    <property type="protein sequence ID" value="QBC42149.1"/>
    <property type="molecule type" value="Genomic_DNA"/>
</dbReference>
<name>A0A7G3G4T4_9NEIS</name>
<dbReference type="RefSeq" id="WP_130104780.1">
    <property type="nucleotide sequence ID" value="NZ_CP025781.1"/>
</dbReference>
<evidence type="ECO:0000256" key="1">
    <source>
        <dbReference type="SAM" id="MobiDB-lite"/>
    </source>
</evidence>
<feature type="region of interest" description="Disordered" evidence="1">
    <location>
        <begin position="134"/>
        <end position="180"/>
    </location>
</feature>
<protein>
    <submittedName>
        <fullName evidence="2">Uncharacterized protein</fullName>
    </submittedName>
</protein>
<gene>
    <name evidence="2" type="ORF">C1H71_00300</name>
</gene>
<feature type="compositionally biased region" description="Acidic residues" evidence="1">
    <location>
        <begin position="142"/>
        <end position="162"/>
    </location>
</feature>
<proteinExistence type="predicted"/>
<evidence type="ECO:0000313" key="3">
    <source>
        <dbReference type="Proteomes" id="UP000515917"/>
    </source>
</evidence>
<keyword evidence="3" id="KW-1185">Reference proteome</keyword>
<sequence length="180" mass="20182">MSFSPYFEELTSAYSAELDDLMTDSEGRSAIKKRLNEKRKQFEALLPMIEFSPEMVAVTFYNAFSFHAPQMMRTLMRSEPDDDDFLVWEEIKDNLSIADWAQPLVDAAIEADGGDVFLVSSAALEFHRLHDSHSAAKSASAEPDEHDTEGDDNDEQESDDLGESGSNWLAEQGFETIDAN</sequence>
<dbReference type="Proteomes" id="UP000515917">
    <property type="component" value="Chromosome"/>
</dbReference>
<accession>A0A7G3G4T4</accession>
<dbReference type="AlphaFoldDB" id="A0A7G3G4T4"/>